<keyword evidence="6" id="KW-1185">Reference proteome</keyword>
<gene>
    <name evidence="5" type="ORF">HNP84_007392</name>
</gene>
<name>A0A840PJA2_9ACTN</name>
<sequence>MTDETIALITGANRGVGRAVARQLADRGATVLLGSRDLGRGEEAAEALRSGGGDVRALMLDVTDAATIESAARQIDERFGRLDVLVNNAGISGSPGPTEPATADLNLVRRVFETNFFGVIAVTNAMLPLLSRSAAARIVNVSSGIGSLTYMTDPDHYMSRLAGHAAYPPSKTALNSLTVQYAKDLREQGILINACTPGPCATDFTRHLGLPVTRTADDGAAIVVRLATLGADGPTGGFFDDDGVVPW</sequence>
<dbReference type="SUPFAM" id="SSF51735">
    <property type="entry name" value="NAD(P)-binding Rossmann-fold domains"/>
    <property type="match status" value="1"/>
</dbReference>
<keyword evidence="3" id="KW-0560">Oxidoreductase</keyword>
<dbReference type="Gene3D" id="3.40.50.720">
    <property type="entry name" value="NAD(P)-binding Rossmann-like Domain"/>
    <property type="match status" value="1"/>
</dbReference>
<dbReference type="AlphaFoldDB" id="A0A840PJA2"/>
<organism evidence="5 6">
    <name type="scientific">Thermocatellispora tengchongensis</name>
    <dbReference type="NCBI Taxonomy" id="1073253"/>
    <lineage>
        <taxon>Bacteria</taxon>
        <taxon>Bacillati</taxon>
        <taxon>Actinomycetota</taxon>
        <taxon>Actinomycetes</taxon>
        <taxon>Streptosporangiales</taxon>
        <taxon>Streptosporangiaceae</taxon>
        <taxon>Thermocatellispora</taxon>
    </lineage>
</organism>
<dbReference type="InterPro" id="IPR002347">
    <property type="entry name" value="SDR_fam"/>
</dbReference>
<evidence type="ECO:0000256" key="2">
    <source>
        <dbReference type="ARBA" id="ARBA00022857"/>
    </source>
</evidence>
<dbReference type="GO" id="GO:0016616">
    <property type="term" value="F:oxidoreductase activity, acting on the CH-OH group of donors, NAD or NADP as acceptor"/>
    <property type="evidence" value="ECO:0007669"/>
    <property type="project" value="InterPro"/>
</dbReference>
<reference evidence="5 6" key="1">
    <citation type="submission" date="2020-08" db="EMBL/GenBank/DDBJ databases">
        <title>Genomic Encyclopedia of Type Strains, Phase IV (KMG-IV): sequencing the most valuable type-strain genomes for metagenomic binning, comparative biology and taxonomic classification.</title>
        <authorList>
            <person name="Goeker M."/>
        </authorList>
    </citation>
    <scope>NUCLEOTIDE SEQUENCE [LARGE SCALE GENOMIC DNA]</scope>
    <source>
        <strain evidence="5 6">DSM 45615</strain>
    </source>
</reference>
<dbReference type="RefSeq" id="WP_185054538.1">
    <property type="nucleotide sequence ID" value="NZ_BAABIX010000038.1"/>
</dbReference>
<evidence type="ECO:0000256" key="1">
    <source>
        <dbReference type="ARBA" id="ARBA00006484"/>
    </source>
</evidence>
<dbReference type="CDD" id="cd05324">
    <property type="entry name" value="carb_red_PTCR-like_SDR_c"/>
    <property type="match status" value="1"/>
</dbReference>
<dbReference type="Pfam" id="PF00106">
    <property type="entry name" value="adh_short"/>
    <property type="match status" value="1"/>
</dbReference>
<dbReference type="InterPro" id="IPR036291">
    <property type="entry name" value="NAD(P)-bd_dom_sf"/>
</dbReference>
<dbReference type="PRINTS" id="PR00081">
    <property type="entry name" value="GDHRDH"/>
</dbReference>
<evidence type="ECO:0000313" key="6">
    <source>
        <dbReference type="Proteomes" id="UP000578449"/>
    </source>
</evidence>
<accession>A0A840PJA2</accession>
<proteinExistence type="inferred from homology"/>
<dbReference type="PANTHER" id="PTHR43490:SF99">
    <property type="entry name" value="SHORT-CHAIN DEHYDROGENASE_REDUCTASE"/>
    <property type="match status" value="1"/>
</dbReference>
<evidence type="ECO:0000256" key="4">
    <source>
        <dbReference type="RuleBase" id="RU000363"/>
    </source>
</evidence>
<dbReference type="PRINTS" id="PR00080">
    <property type="entry name" value="SDRFAMILY"/>
</dbReference>
<protein>
    <submittedName>
        <fullName evidence="5">NAD(P)-dependent dehydrogenase (Short-subunit alcohol dehydrogenase family)</fullName>
    </submittedName>
</protein>
<keyword evidence="2" id="KW-0521">NADP</keyword>
<evidence type="ECO:0000256" key="3">
    <source>
        <dbReference type="ARBA" id="ARBA00023002"/>
    </source>
</evidence>
<dbReference type="EMBL" id="JACHGN010000019">
    <property type="protein sequence ID" value="MBB5137640.1"/>
    <property type="molecule type" value="Genomic_DNA"/>
</dbReference>
<dbReference type="InterPro" id="IPR045313">
    <property type="entry name" value="CBR1-like"/>
</dbReference>
<evidence type="ECO:0000313" key="5">
    <source>
        <dbReference type="EMBL" id="MBB5137640.1"/>
    </source>
</evidence>
<dbReference type="Proteomes" id="UP000578449">
    <property type="component" value="Unassembled WGS sequence"/>
</dbReference>
<comment type="similarity">
    <text evidence="1 4">Belongs to the short-chain dehydrogenases/reductases (SDR) family.</text>
</comment>
<comment type="caution">
    <text evidence="5">The sequence shown here is derived from an EMBL/GenBank/DDBJ whole genome shotgun (WGS) entry which is preliminary data.</text>
</comment>
<dbReference type="PANTHER" id="PTHR43490">
    <property type="entry name" value="(+)-NEOMENTHOL DEHYDROGENASE"/>
    <property type="match status" value="1"/>
</dbReference>